<dbReference type="EMBL" id="JAABLQ010000001">
    <property type="protein sequence ID" value="NBN76846.1"/>
    <property type="molecule type" value="Genomic_DNA"/>
</dbReference>
<comment type="caution">
    <text evidence="1">The sequence shown here is derived from an EMBL/GenBank/DDBJ whole genome shotgun (WGS) entry which is preliminary data.</text>
</comment>
<evidence type="ECO:0000313" key="1">
    <source>
        <dbReference type="EMBL" id="NBN76846.1"/>
    </source>
</evidence>
<name>A0A7X5J7W1_9HYPH</name>
<evidence type="ECO:0000313" key="2">
    <source>
        <dbReference type="Proteomes" id="UP000586722"/>
    </source>
</evidence>
<evidence type="ECO:0008006" key="3">
    <source>
        <dbReference type="Google" id="ProtNLM"/>
    </source>
</evidence>
<reference evidence="2" key="1">
    <citation type="submission" date="2020-01" db="EMBL/GenBank/DDBJ databases">
        <authorList>
            <person name="Fang Y."/>
            <person name="Sun R."/>
            <person name="Nie L."/>
            <person name="He J."/>
            <person name="Hao L."/>
            <person name="Wang L."/>
            <person name="Su S."/>
            <person name="Lv E."/>
            <person name="Zhang Z."/>
            <person name="Xie R."/>
            <person name="Liu H."/>
        </authorList>
    </citation>
    <scope>NUCLEOTIDE SEQUENCE [LARGE SCALE GENOMIC DNA]</scope>
    <source>
        <strain evidence="2">XCT-53</strain>
    </source>
</reference>
<gene>
    <name evidence="1" type="ORF">GWI72_01030</name>
</gene>
<accession>A0A7X5J7W1</accession>
<keyword evidence="2" id="KW-1185">Reference proteome</keyword>
<dbReference type="RefSeq" id="WP_161707625.1">
    <property type="nucleotide sequence ID" value="NZ_JAABLQ010000001.1"/>
</dbReference>
<sequence>MNRAVIEVKAKPFRLLSRDDAAAYCGLPPKRFEALCPVAAIPLPTGKKVFDARDLDTWIDGLKANATDTDADILDKLG</sequence>
<organism evidence="1 2">
    <name type="scientific">Pannonibacter tanglangensis</name>
    <dbReference type="NCBI Taxonomy" id="2750084"/>
    <lineage>
        <taxon>Bacteria</taxon>
        <taxon>Pseudomonadati</taxon>
        <taxon>Pseudomonadota</taxon>
        <taxon>Alphaproteobacteria</taxon>
        <taxon>Hyphomicrobiales</taxon>
        <taxon>Stappiaceae</taxon>
        <taxon>Pannonibacter</taxon>
    </lineage>
</organism>
<proteinExistence type="predicted"/>
<protein>
    <recommendedName>
        <fullName evidence="3">DNA-binding protein</fullName>
    </recommendedName>
</protein>
<dbReference type="Proteomes" id="UP000586722">
    <property type="component" value="Unassembled WGS sequence"/>
</dbReference>
<dbReference type="AlphaFoldDB" id="A0A7X5J7W1"/>